<dbReference type="Proteomes" id="UP001501237">
    <property type="component" value="Unassembled WGS sequence"/>
</dbReference>
<dbReference type="Gene3D" id="1.10.10.60">
    <property type="entry name" value="Homeodomain-like"/>
    <property type="match status" value="1"/>
</dbReference>
<evidence type="ECO:0000256" key="3">
    <source>
        <dbReference type="ARBA" id="ARBA00023163"/>
    </source>
</evidence>
<protein>
    <submittedName>
        <fullName evidence="6">TetR family transcriptional regulator</fullName>
    </submittedName>
</protein>
<dbReference type="Gene3D" id="1.10.357.10">
    <property type="entry name" value="Tetracycline Repressor, domain 2"/>
    <property type="match status" value="1"/>
</dbReference>
<dbReference type="PROSITE" id="PS50977">
    <property type="entry name" value="HTH_TETR_2"/>
    <property type="match status" value="1"/>
</dbReference>
<dbReference type="RefSeq" id="WP_344822518.1">
    <property type="nucleotide sequence ID" value="NZ_BAAAUV010000002.1"/>
</dbReference>
<accession>A0ABP6Q0T1</accession>
<dbReference type="InterPro" id="IPR009057">
    <property type="entry name" value="Homeodomain-like_sf"/>
</dbReference>
<dbReference type="PROSITE" id="PS01081">
    <property type="entry name" value="HTH_TETR_1"/>
    <property type="match status" value="1"/>
</dbReference>
<reference evidence="7" key="1">
    <citation type="journal article" date="2019" name="Int. J. Syst. Evol. Microbiol.">
        <title>The Global Catalogue of Microorganisms (GCM) 10K type strain sequencing project: providing services to taxonomists for standard genome sequencing and annotation.</title>
        <authorList>
            <consortium name="The Broad Institute Genomics Platform"/>
            <consortium name="The Broad Institute Genome Sequencing Center for Infectious Disease"/>
            <person name="Wu L."/>
            <person name="Ma J."/>
        </authorList>
    </citation>
    <scope>NUCLEOTIDE SEQUENCE [LARGE SCALE GENOMIC DNA]</scope>
    <source>
        <strain evidence="7">JCM 9377</strain>
    </source>
</reference>
<organism evidence="6 7">
    <name type="scientific">Actinocorallia longicatena</name>
    <dbReference type="NCBI Taxonomy" id="111803"/>
    <lineage>
        <taxon>Bacteria</taxon>
        <taxon>Bacillati</taxon>
        <taxon>Actinomycetota</taxon>
        <taxon>Actinomycetes</taxon>
        <taxon>Streptosporangiales</taxon>
        <taxon>Thermomonosporaceae</taxon>
        <taxon>Actinocorallia</taxon>
    </lineage>
</organism>
<dbReference type="Pfam" id="PF17754">
    <property type="entry name" value="TetR_C_14"/>
    <property type="match status" value="1"/>
</dbReference>
<dbReference type="Pfam" id="PF00440">
    <property type="entry name" value="TetR_N"/>
    <property type="match status" value="1"/>
</dbReference>
<dbReference type="PANTHER" id="PTHR30055">
    <property type="entry name" value="HTH-TYPE TRANSCRIPTIONAL REGULATOR RUTR"/>
    <property type="match status" value="1"/>
</dbReference>
<gene>
    <name evidence="6" type="ORF">GCM10010468_09540</name>
</gene>
<feature type="DNA-binding region" description="H-T-H motif" evidence="4">
    <location>
        <begin position="36"/>
        <end position="55"/>
    </location>
</feature>
<keyword evidence="7" id="KW-1185">Reference proteome</keyword>
<dbReference type="InterPro" id="IPR023772">
    <property type="entry name" value="DNA-bd_HTH_TetR-type_CS"/>
</dbReference>
<dbReference type="InterPro" id="IPR001647">
    <property type="entry name" value="HTH_TetR"/>
</dbReference>
<evidence type="ECO:0000256" key="4">
    <source>
        <dbReference type="PROSITE-ProRule" id="PRU00335"/>
    </source>
</evidence>
<comment type="caution">
    <text evidence="6">The sequence shown here is derived from an EMBL/GenBank/DDBJ whole genome shotgun (WGS) entry which is preliminary data.</text>
</comment>
<dbReference type="InterPro" id="IPR050109">
    <property type="entry name" value="HTH-type_TetR-like_transc_reg"/>
</dbReference>
<dbReference type="InterPro" id="IPR041347">
    <property type="entry name" value="MftR_C"/>
</dbReference>
<evidence type="ECO:0000313" key="7">
    <source>
        <dbReference type="Proteomes" id="UP001501237"/>
    </source>
</evidence>
<proteinExistence type="predicted"/>
<evidence type="ECO:0000313" key="6">
    <source>
        <dbReference type="EMBL" id="GAA3198075.1"/>
    </source>
</evidence>
<name>A0ABP6Q0T1_9ACTN</name>
<evidence type="ECO:0000256" key="2">
    <source>
        <dbReference type="ARBA" id="ARBA00023125"/>
    </source>
</evidence>
<keyword evidence="2 4" id="KW-0238">DNA-binding</keyword>
<dbReference type="SUPFAM" id="SSF46689">
    <property type="entry name" value="Homeodomain-like"/>
    <property type="match status" value="1"/>
</dbReference>
<feature type="domain" description="HTH tetR-type" evidence="5">
    <location>
        <begin position="13"/>
        <end position="73"/>
    </location>
</feature>
<keyword evidence="3" id="KW-0804">Transcription</keyword>
<dbReference type="PANTHER" id="PTHR30055:SF238">
    <property type="entry name" value="MYCOFACTOCIN BIOSYNTHESIS TRANSCRIPTIONAL REGULATOR MFTR-RELATED"/>
    <property type="match status" value="1"/>
</dbReference>
<sequence>MTVDMGRRERKKQATREALVDAAFRLFEERGFEEVTVEEISDAVDVSSRTFFRYFRSKEDVVLTFQEEMQEAVLAALRSRPAAEPVLTAVRAAATVIAEDCEGGAGGFSPARFDLFQRMMMTSPGVLGSSLEHQQKKCTDLAAEIALRMGVDPLEDDRPYVVAAIASTAFQTAADLWRRRPGTSLPSLIGTIFDMLEQGLDYPSALPRD</sequence>
<evidence type="ECO:0000256" key="1">
    <source>
        <dbReference type="ARBA" id="ARBA00023015"/>
    </source>
</evidence>
<dbReference type="EMBL" id="BAAAUV010000002">
    <property type="protein sequence ID" value="GAA3198075.1"/>
    <property type="molecule type" value="Genomic_DNA"/>
</dbReference>
<keyword evidence="1" id="KW-0805">Transcription regulation</keyword>
<dbReference type="PRINTS" id="PR00455">
    <property type="entry name" value="HTHTETR"/>
</dbReference>
<evidence type="ECO:0000259" key="5">
    <source>
        <dbReference type="PROSITE" id="PS50977"/>
    </source>
</evidence>